<dbReference type="RefSeq" id="WP_237856405.1">
    <property type="nucleotide sequence ID" value="NZ_JAKLWS010000048.1"/>
</dbReference>
<evidence type="ECO:0000313" key="5">
    <source>
        <dbReference type="Proteomes" id="UP001165366"/>
    </source>
</evidence>
<dbReference type="InterPro" id="IPR027268">
    <property type="entry name" value="Peptidase_M4/M1_CTD_sf"/>
</dbReference>
<dbReference type="Gene3D" id="1.10.390.10">
    <property type="entry name" value="Neutral Protease Domain 2"/>
    <property type="match status" value="1"/>
</dbReference>
<accession>A0ABS9KJ73</accession>
<sequence length="628" mass="71624">MKKYVPLLLLLFIWSCSPKSGSQLQDDDTSAQAVPIETSIDLTTMENDQLTVRVDPGDFEQDTVLYRLPRVIPGTYMESNFGSFVENMTAFYMDGSSAPVNPTDTNTWTLSNATAVDYLEYKVNDTFDIESTEKETPYSMAGTNIAEEIYVLNLHGFVGYFEGFQENRYELNITSPTDFKSASALNMTSSDTTANQVTTIYFADRYFEVIDNPMMYGNFTKEEFEVDGIDIVFSLYSPSGNHTAAGQKDVIYDIMSAQKDYLGDLETTDRYSIFLYMAGQSRDATDFGALEHHTSTVMVYPDYVNDNQLEEGLVDVISHEFFHIVTPLNLHSEDIRYFDYYNPTFSKHLWMYEGLTEYFASHFQIYEGLDTKEEFYEKISQKIQYAESFNDTLSFTEMSENVLDEPYASNYLNVYMKGALINMCLDIIMREESGNTKSMITLLKELTDRYGSERPFEDDALIEEIVEITYPEMGEFIETHVIGTTPINFESYLNRVGLEQADAELPTSFFFADQSTPFFNVDQKEGTIFFRDDIELHSTLKNLGAQGGDVIVSVNGEPLNLQTAQQIIGNSMNWNPDTEIEIVVERDGEEVTLSGVYGNPVYIKSIIEEMENPSEEQLQLRGWWLGEN</sequence>
<keyword evidence="1" id="KW-0732">Signal</keyword>
<dbReference type="SUPFAM" id="SSF50156">
    <property type="entry name" value="PDZ domain-like"/>
    <property type="match status" value="1"/>
</dbReference>
<evidence type="ECO:0000313" key="4">
    <source>
        <dbReference type="EMBL" id="MCG2590895.1"/>
    </source>
</evidence>
<dbReference type="Proteomes" id="UP001165366">
    <property type="component" value="Unassembled WGS sequence"/>
</dbReference>
<dbReference type="EMBL" id="JAKLWS010000048">
    <property type="protein sequence ID" value="MCG2590895.1"/>
    <property type="molecule type" value="Genomic_DNA"/>
</dbReference>
<keyword evidence="5" id="KW-1185">Reference proteome</keyword>
<reference evidence="4" key="1">
    <citation type="submission" date="2022-01" db="EMBL/GenBank/DDBJ databases">
        <authorList>
            <person name="Wang Y."/>
        </authorList>
    </citation>
    <scope>NUCLEOTIDE SEQUENCE</scope>
    <source>
        <strain evidence="4">WB101</strain>
    </source>
</reference>
<dbReference type="SUPFAM" id="SSF55486">
    <property type="entry name" value="Metalloproteases ('zincins'), catalytic domain"/>
    <property type="match status" value="1"/>
</dbReference>
<protein>
    <submittedName>
        <fullName evidence="4">Peptidase M61</fullName>
    </submittedName>
</protein>
<dbReference type="Pfam" id="PF05299">
    <property type="entry name" value="Peptidase_M61"/>
    <property type="match status" value="1"/>
</dbReference>
<feature type="domain" description="Peptidase M61 catalytic" evidence="2">
    <location>
        <begin position="314"/>
        <end position="421"/>
    </location>
</feature>
<feature type="signal peptide" evidence="1">
    <location>
        <begin position="1"/>
        <end position="21"/>
    </location>
</feature>
<dbReference type="Pfam" id="PF17899">
    <property type="entry name" value="Peptidase_M61_N"/>
    <property type="match status" value="1"/>
</dbReference>
<gene>
    <name evidence="4" type="ORF">L6773_20160</name>
</gene>
<name>A0ABS9KJ73_9BACT</name>
<comment type="caution">
    <text evidence="4">The sequence shown here is derived from an EMBL/GenBank/DDBJ whole genome shotgun (WGS) entry which is preliminary data.</text>
</comment>
<reference evidence="4" key="2">
    <citation type="submission" date="2024-05" db="EMBL/GenBank/DDBJ databases">
        <title>Rhodohalobacter halophilus gen. nov., sp. nov., a moderately halophilic member of the family Balneolaceae.</title>
        <authorList>
            <person name="Xia J."/>
        </authorList>
    </citation>
    <scope>NUCLEOTIDE SEQUENCE</scope>
    <source>
        <strain evidence="4">WB101</strain>
    </source>
</reference>
<proteinExistence type="predicted"/>
<evidence type="ECO:0000256" key="1">
    <source>
        <dbReference type="SAM" id="SignalP"/>
    </source>
</evidence>
<dbReference type="Gene3D" id="2.30.42.10">
    <property type="match status" value="1"/>
</dbReference>
<evidence type="ECO:0000259" key="3">
    <source>
        <dbReference type="Pfam" id="PF17899"/>
    </source>
</evidence>
<evidence type="ECO:0000259" key="2">
    <source>
        <dbReference type="Pfam" id="PF05299"/>
    </source>
</evidence>
<dbReference type="InterPro" id="IPR007963">
    <property type="entry name" value="Peptidase_M61_catalytic"/>
</dbReference>
<feature type="domain" description="Peptidase M61 N-terminal" evidence="3">
    <location>
        <begin position="39"/>
        <end position="218"/>
    </location>
</feature>
<feature type="chain" id="PRO_5046701924" evidence="1">
    <location>
        <begin position="22"/>
        <end position="628"/>
    </location>
</feature>
<dbReference type="InterPro" id="IPR040756">
    <property type="entry name" value="Peptidase_M61_N"/>
</dbReference>
<dbReference type="InterPro" id="IPR036034">
    <property type="entry name" value="PDZ_sf"/>
</dbReference>
<dbReference type="Gene3D" id="2.60.40.3650">
    <property type="match status" value="1"/>
</dbReference>
<organism evidence="4 5">
    <name type="scientific">Rhodohalobacter sulfatireducens</name>
    <dbReference type="NCBI Taxonomy" id="2911366"/>
    <lineage>
        <taxon>Bacteria</taxon>
        <taxon>Pseudomonadati</taxon>
        <taxon>Balneolota</taxon>
        <taxon>Balneolia</taxon>
        <taxon>Balneolales</taxon>
        <taxon>Balneolaceae</taxon>
        <taxon>Rhodohalobacter</taxon>
    </lineage>
</organism>